<dbReference type="GO" id="GO:0003676">
    <property type="term" value="F:nucleic acid binding"/>
    <property type="evidence" value="ECO:0007669"/>
    <property type="project" value="InterPro"/>
</dbReference>
<dbReference type="RefSeq" id="WP_005199974.1">
    <property type="nucleotide sequence ID" value="NZ_CP136136.1"/>
</dbReference>
<accession>A0AAW6REP1</accession>
<dbReference type="AlphaFoldDB" id="A0AAW6REP1"/>
<dbReference type="Gene3D" id="2.40.50.140">
    <property type="entry name" value="Nucleic acid-binding proteins"/>
    <property type="match status" value="1"/>
</dbReference>
<evidence type="ECO:0000313" key="2">
    <source>
        <dbReference type="EMBL" id="MDG6783242.1"/>
    </source>
</evidence>
<reference evidence="2" key="1">
    <citation type="submission" date="2023-04" db="EMBL/GenBank/DDBJ databases">
        <title>Characterization and analysis of the complete genome of Gordonia rubripertincta 112, the degrader of aromatic and aliphatic compounds.</title>
        <authorList>
            <person name="Frantsuzova E."/>
            <person name="Bogun A."/>
            <person name="Delegan Y."/>
        </authorList>
    </citation>
    <scope>NUCLEOTIDE SEQUENCE</scope>
    <source>
        <strain evidence="2">112</strain>
    </source>
</reference>
<dbReference type="Pfam" id="PF00313">
    <property type="entry name" value="CSD"/>
    <property type="match status" value="1"/>
</dbReference>
<gene>
    <name evidence="2" type="ORF">QBL07_20710</name>
</gene>
<comment type="caution">
    <text evidence="2">The sequence shown here is derived from an EMBL/GenBank/DDBJ whole genome shotgun (WGS) entry which is preliminary data.</text>
</comment>
<dbReference type="InterPro" id="IPR002059">
    <property type="entry name" value="CSP_DNA-bd"/>
</dbReference>
<organism evidence="2">
    <name type="scientific">Gordonia rubripertincta</name>
    <name type="common">Rhodococcus corallinus</name>
    <dbReference type="NCBI Taxonomy" id="36822"/>
    <lineage>
        <taxon>Bacteria</taxon>
        <taxon>Bacillati</taxon>
        <taxon>Actinomycetota</taxon>
        <taxon>Actinomycetes</taxon>
        <taxon>Mycobacteriales</taxon>
        <taxon>Gordoniaceae</taxon>
        <taxon>Gordonia</taxon>
    </lineage>
</organism>
<proteinExistence type="predicted"/>
<protein>
    <submittedName>
        <fullName evidence="2">Cold shock domain-containing protein</fullName>
    </submittedName>
</protein>
<name>A0AAW6REP1_GORRU</name>
<dbReference type="EMBL" id="JARUXG010000018">
    <property type="protein sequence ID" value="MDG6783242.1"/>
    <property type="molecule type" value="Genomic_DNA"/>
</dbReference>
<dbReference type="SUPFAM" id="SSF50249">
    <property type="entry name" value="Nucleic acid-binding proteins"/>
    <property type="match status" value="1"/>
</dbReference>
<sequence length="206" mass="22591">MSSTGVVREWRFGDDWGVFDSQDCPGGAYATEQSLRVEAVADLSQPTPSMGLRPGTEVEFEWTEAVEPIKGMRYLVADAWPRATTTTAPPLHSTRAFSTSLWISVGEPGPDGLTLMRQDLQKAVVAAIDCPPPDVPSTMGTVQQWFDDEGWGVLDSPSIPGGVWTHYSAVVGTGFRRLHPGQAVEFTYEHAWQDGYEFRAVSVKEL</sequence>
<evidence type="ECO:0000259" key="1">
    <source>
        <dbReference type="Pfam" id="PF00313"/>
    </source>
</evidence>
<feature type="domain" description="CSD" evidence="1">
    <location>
        <begin position="140"/>
        <end position="190"/>
    </location>
</feature>
<dbReference type="InterPro" id="IPR012340">
    <property type="entry name" value="NA-bd_OB-fold"/>
</dbReference>